<dbReference type="OrthoDB" id="198497at2157"/>
<gene>
    <name evidence="7" type="ORF">DV707_08315</name>
    <name evidence="8" type="ORF">SAMN04488133_2405</name>
</gene>
<name>A0A1H6AP53_9EURY</name>
<evidence type="ECO:0000313" key="9">
    <source>
        <dbReference type="Proteomes" id="UP000236740"/>
    </source>
</evidence>
<dbReference type="Proteomes" id="UP000236740">
    <property type="component" value="Unassembled WGS sequence"/>
</dbReference>
<dbReference type="AlphaFoldDB" id="A0A1H6AP53"/>
<feature type="region of interest" description="Disordered" evidence="5">
    <location>
        <begin position="176"/>
        <end position="205"/>
    </location>
</feature>
<evidence type="ECO:0000256" key="4">
    <source>
        <dbReference type="PROSITE-ProRule" id="PRU01248"/>
    </source>
</evidence>
<dbReference type="EMBL" id="FNVN01000003">
    <property type="protein sequence ID" value="SEG49857.1"/>
    <property type="molecule type" value="Genomic_DNA"/>
</dbReference>
<keyword evidence="2 4" id="KW-0238">DNA-binding</keyword>
<evidence type="ECO:0000256" key="1">
    <source>
        <dbReference type="ARBA" id="ARBA00022908"/>
    </source>
</evidence>
<reference evidence="7 10" key="2">
    <citation type="journal article" date="2019" name="Nat. Commun.">
        <title>A new type of DNA phosphorothioation-based antiviral system in archaea.</title>
        <authorList>
            <person name="Xiong L."/>
            <person name="Liu S."/>
            <person name="Chen S."/>
            <person name="Xiao Y."/>
            <person name="Zhu B."/>
            <person name="Gao Y."/>
            <person name="Zhang Y."/>
            <person name="Chen B."/>
            <person name="Luo J."/>
            <person name="Deng Z."/>
            <person name="Chen X."/>
            <person name="Wang L."/>
            <person name="Chen S."/>
        </authorList>
    </citation>
    <scope>NUCLEOTIDE SEQUENCE [LARGE SCALE GENOMIC DNA]</scope>
    <source>
        <strain evidence="7 10">CGMCC 1.10331</strain>
    </source>
</reference>
<evidence type="ECO:0000313" key="7">
    <source>
        <dbReference type="EMBL" id="QCC47661.1"/>
    </source>
</evidence>
<dbReference type="InterPro" id="IPR004107">
    <property type="entry name" value="Integrase_SAM-like_N"/>
</dbReference>
<dbReference type="EMBL" id="CP031311">
    <property type="protein sequence ID" value="QCC47661.1"/>
    <property type="molecule type" value="Genomic_DNA"/>
</dbReference>
<dbReference type="InterPro" id="IPR013762">
    <property type="entry name" value="Integrase-like_cat_sf"/>
</dbReference>
<evidence type="ECO:0000259" key="6">
    <source>
        <dbReference type="PROSITE" id="PS51900"/>
    </source>
</evidence>
<dbReference type="InterPro" id="IPR011010">
    <property type="entry name" value="DNA_brk_join_enz"/>
</dbReference>
<dbReference type="Gene3D" id="1.10.443.10">
    <property type="entry name" value="Intergrase catalytic core"/>
    <property type="match status" value="1"/>
</dbReference>
<reference evidence="8 9" key="1">
    <citation type="submission" date="2016-10" db="EMBL/GenBank/DDBJ databases">
        <authorList>
            <person name="de Groot N.N."/>
        </authorList>
    </citation>
    <scope>NUCLEOTIDE SEQUENCE [LARGE SCALE GENOMIC DNA]</scope>
    <source>
        <strain evidence="8 9">CGMCC 1.10331</strain>
    </source>
</reference>
<dbReference type="KEGG" id="hlm:DV707_08315"/>
<keyword evidence="1" id="KW-0229">DNA integration</keyword>
<feature type="compositionally biased region" description="Basic and acidic residues" evidence="5">
    <location>
        <begin position="188"/>
        <end position="205"/>
    </location>
</feature>
<dbReference type="GeneID" id="39858084"/>
<evidence type="ECO:0000256" key="2">
    <source>
        <dbReference type="ARBA" id="ARBA00023125"/>
    </source>
</evidence>
<proteinExistence type="predicted"/>
<dbReference type="PANTHER" id="PTHR30349">
    <property type="entry name" value="PHAGE INTEGRASE-RELATED"/>
    <property type="match status" value="1"/>
</dbReference>
<dbReference type="PROSITE" id="PS51900">
    <property type="entry name" value="CB"/>
    <property type="match status" value="1"/>
</dbReference>
<dbReference type="PANTHER" id="PTHR30349:SF41">
    <property type="entry name" value="INTEGRASE_RECOMBINASE PROTEIN MJ0367-RELATED"/>
    <property type="match status" value="1"/>
</dbReference>
<dbReference type="InterPro" id="IPR050090">
    <property type="entry name" value="Tyrosine_recombinase_XerCD"/>
</dbReference>
<organism evidence="8 9">
    <name type="scientific">Halobellus limi</name>
    <dbReference type="NCBI Taxonomy" id="699433"/>
    <lineage>
        <taxon>Archaea</taxon>
        <taxon>Methanobacteriati</taxon>
        <taxon>Methanobacteriota</taxon>
        <taxon>Stenosarchaea group</taxon>
        <taxon>Halobacteria</taxon>
        <taxon>Halobacteriales</taxon>
        <taxon>Haloferacaceae</taxon>
        <taxon>Halobellus</taxon>
    </lineage>
</organism>
<keyword evidence="9" id="KW-1185">Reference proteome</keyword>
<dbReference type="RefSeq" id="WP_103992105.1">
    <property type="nucleotide sequence ID" value="NZ_CP031311.1"/>
</dbReference>
<dbReference type="Gene3D" id="1.10.150.130">
    <property type="match status" value="1"/>
</dbReference>
<dbReference type="InterPro" id="IPR044068">
    <property type="entry name" value="CB"/>
</dbReference>
<protein>
    <submittedName>
        <fullName evidence="8">Phage integrase, N-terminal SAM-like domain</fullName>
    </submittedName>
    <submittedName>
        <fullName evidence="7">Site-specific integrase</fullName>
    </submittedName>
</protein>
<dbReference type="GO" id="GO:0003677">
    <property type="term" value="F:DNA binding"/>
    <property type="evidence" value="ECO:0007669"/>
    <property type="project" value="UniProtKB-UniRule"/>
</dbReference>
<evidence type="ECO:0000256" key="3">
    <source>
        <dbReference type="ARBA" id="ARBA00023172"/>
    </source>
</evidence>
<evidence type="ECO:0000256" key="5">
    <source>
        <dbReference type="SAM" id="MobiDB-lite"/>
    </source>
</evidence>
<keyword evidence="3" id="KW-0233">DNA recombination</keyword>
<feature type="domain" description="Core-binding (CB)" evidence="6">
    <location>
        <begin position="10"/>
        <end position="99"/>
    </location>
</feature>
<dbReference type="GO" id="GO:0006310">
    <property type="term" value="P:DNA recombination"/>
    <property type="evidence" value="ECO:0007669"/>
    <property type="project" value="UniProtKB-KW"/>
</dbReference>
<dbReference type="Proteomes" id="UP000296733">
    <property type="component" value="Chromosome"/>
</dbReference>
<dbReference type="Pfam" id="PF02899">
    <property type="entry name" value="Phage_int_SAM_1"/>
    <property type="match status" value="1"/>
</dbReference>
<dbReference type="GO" id="GO:0015074">
    <property type="term" value="P:DNA integration"/>
    <property type="evidence" value="ECO:0007669"/>
    <property type="project" value="UniProtKB-KW"/>
</dbReference>
<evidence type="ECO:0000313" key="10">
    <source>
        <dbReference type="Proteomes" id="UP000296733"/>
    </source>
</evidence>
<accession>A0A1H6AP53</accession>
<dbReference type="InterPro" id="IPR010998">
    <property type="entry name" value="Integrase_recombinase_N"/>
</dbReference>
<dbReference type="SUPFAM" id="SSF56349">
    <property type="entry name" value="DNA breaking-rejoining enzymes"/>
    <property type="match status" value="1"/>
</dbReference>
<evidence type="ECO:0000313" key="8">
    <source>
        <dbReference type="EMBL" id="SEG49857.1"/>
    </source>
</evidence>
<sequence length="356" mass="41277">MVTQNTLEPLEPSDAVELYLNNRETDGAAAGTVRAHRHRLNHFLDWCDEQELDNLNDITGRDLRSFKVWRTKRSKAGSLARSTLKNNMDTLRKFMRFCESIEGVPRDTHMAVTSPTLSEDDANHDVVPYETQEKILERLNRFQFASFEHVFAHLLHECGFRVGAVRSLDLKDFQPEPMDLPDGTRVGPHIETHHRPKTDTPLKNGKDSERLVALKDHSVEILNDYIEYQRPDVEDEYGRKPLVVKPRASKRSSTQTLRDISYALTRPCEYGEECPHDLEPDNCESARMVNFAYGCPSSMSPHPWRRAVMTHWRANDVPIDVVADRFDVSPSVIEKHYDERTKQGKMEQRRRYYDDL</sequence>